<feature type="transmembrane region" description="Helical" evidence="4">
    <location>
        <begin position="915"/>
        <end position="934"/>
    </location>
</feature>
<keyword evidence="4" id="KW-0472">Membrane</keyword>
<dbReference type="InterPro" id="IPR039181">
    <property type="entry name" value="Elapor1/2"/>
</dbReference>
<accession>A0A1I7S2Z7</accession>
<dbReference type="EMBL" id="CAJFCV020000004">
    <property type="protein sequence ID" value="CAG9116042.1"/>
    <property type="molecule type" value="Genomic_DNA"/>
</dbReference>
<dbReference type="EMBL" id="CAJFDI010000004">
    <property type="protein sequence ID" value="CAD5226641.1"/>
    <property type="molecule type" value="Genomic_DNA"/>
</dbReference>
<dbReference type="WBParaSite" id="BXY_0737700.1">
    <property type="protein sequence ID" value="BXY_0737700.1"/>
    <property type="gene ID" value="BXY_0737700"/>
</dbReference>
<proteinExistence type="predicted"/>
<evidence type="ECO:0000256" key="4">
    <source>
        <dbReference type="SAM" id="Phobius"/>
    </source>
</evidence>
<dbReference type="Proteomes" id="UP000659654">
    <property type="component" value="Unassembled WGS sequence"/>
</dbReference>
<dbReference type="GO" id="GO:0016020">
    <property type="term" value="C:membrane"/>
    <property type="evidence" value="ECO:0007669"/>
    <property type="project" value="TreeGrafter"/>
</dbReference>
<feature type="chain" id="PRO_5035399689" evidence="5">
    <location>
        <begin position="21"/>
        <end position="1017"/>
    </location>
</feature>
<reference evidence="11" key="1">
    <citation type="submission" date="2016-11" db="UniProtKB">
        <authorList>
            <consortium name="WormBaseParasite"/>
        </authorList>
    </citation>
    <scope>IDENTIFICATION</scope>
</reference>
<feature type="domain" description="MRH" evidence="6">
    <location>
        <begin position="649"/>
        <end position="864"/>
    </location>
</feature>
<feature type="signal peptide" evidence="5">
    <location>
        <begin position="1"/>
        <end position="20"/>
    </location>
</feature>
<dbReference type="PANTHER" id="PTHR22727:SF15">
    <property type="entry name" value="MRH DOMAIN-CONTAINING PROTEIN"/>
    <property type="match status" value="1"/>
</dbReference>
<dbReference type="InterPro" id="IPR044865">
    <property type="entry name" value="MRH_dom"/>
</dbReference>
<dbReference type="InterPro" id="IPR056607">
    <property type="entry name" value="Elapor1/2_MRH"/>
</dbReference>
<dbReference type="Pfam" id="PF23032">
    <property type="entry name" value="GBD_ELAPOR1-like_3rd"/>
    <property type="match status" value="1"/>
</dbReference>
<evidence type="ECO:0000313" key="7">
    <source>
        <dbReference type="EMBL" id="CAD5226641.1"/>
    </source>
</evidence>
<feature type="region of interest" description="Disordered" evidence="3">
    <location>
        <begin position="957"/>
        <end position="1017"/>
    </location>
</feature>
<evidence type="ECO:0000256" key="2">
    <source>
        <dbReference type="ARBA" id="ARBA00023157"/>
    </source>
</evidence>
<gene>
    <name evidence="7" type="ORF">BXYJ_LOCUS9186</name>
</gene>
<keyword evidence="4" id="KW-0812">Transmembrane</keyword>
<dbReference type="InterPro" id="IPR009030">
    <property type="entry name" value="Growth_fac_rcpt_cys_sf"/>
</dbReference>
<dbReference type="eggNOG" id="KOG1217">
    <property type="taxonomic scope" value="Eukaryota"/>
</dbReference>
<evidence type="ECO:0000259" key="6">
    <source>
        <dbReference type="PROSITE" id="PS51914"/>
    </source>
</evidence>
<keyword evidence="1 5" id="KW-0732">Signal</keyword>
<dbReference type="PROSITE" id="PS51914">
    <property type="entry name" value="MRH"/>
    <property type="match status" value="1"/>
</dbReference>
<dbReference type="Pfam" id="PF23087">
    <property type="entry name" value="MRH_ELAPOR1_9th"/>
    <property type="match status" value="1"/>
</dbReference>
<evidence type="ECO:0000256" key="1">
    <source>
        <dbReference type="ARBA" id="ARBA00022729"/>
    </source>
</evidence>
<evidence type="ECO:0000256" key="5">
    <source>
        <dbReference type="SAM" id="SignalP"/>
    </source>
</evidence>
<organism evidence="9 11">
    <name type="scientific">Bursaphelenchus xylophilus</name>
    <name type="common">Pinewood nematode worm</name>
    <name type="synonym">Aphelenchoides xylophilus</name>
    <dbReference type="NCBI Taxonomy" id="6326"/>
    <lineage>
        <taxon>Eukaryota</taxon>
        <taxon>Metazoa</taxon>
        <taxon>Ecdysozoa</taxon>
        <taxon>Nematoda</taxon>
        <taxon>Chromadorea</taxon>
        <taxon>Rhabditida</taxon>
        <taxon>Tylenchina</taxon>
        <taxon>Tylenchomorpha</taxon>
        <taxon>Aphelenchoidea</taxon>
        <taxon>Aphelenchoididae</taxon>
        <taxon>Bursaphelenchus</taxon>
    </lineage>
</organism>
<dbReference type="Proteomes" id="UP000095284">
    <property type="component" value="Unplaced"/>
</dbReference>
<dbReference type="Gene3D" id="2.10.50.10">
    <property type="entry name" value="Tumor Necrosis Factor Receptor, subunit A, domain 2"/>
    <property type="match status" value="1"/>
</dbReference>
<name>A0A1I7S2Z7_BURXY</name>
<reference evidence="8" key="2">
    <citation type="submission" date="2020-08" db="EMBL/GenBank/DDBJ databases">
        <authorList>
            <person name="Kikuchi T."/>
        </authorList>
    </citation>
    <scope>NUCLEOTIDE SEQUENCE</scope>
    <source>
        <strain evidence="7">Ka4C1</strain>
    </source>
</reference>
<evidence type="ECO:0000313" key="10">
    <source>
        <dbReference type="Proteomes" id="UP000659654"/>
    </source>
</evidence>
<dbReference type="Proteomes" id="UP000582659">
    <property type="component" value="Unassembled WGS sequence"/>
</dbReference>
<dbReference type="SUPFAM" id="SSF57184">
    <property type="entry name" value="Growth factor receptor domain"/>
    <property type="match status" value="2"/>
</dbReference>
<dbReference type="SMART" id="SM01411">
    <property type="entry name" value="Ephrin_rec_like"/>
    <property type="match status" value="4"/>
</dbReference>
<evidence type="ECO:0000313" key="8">
    <source>
        <dbReference type="EMBL" id="CAG9116042.1"/>
    </source>
</evidence>
<sequence>MGFSFRILIVALLYCTSTSAKHCDKSEFVYEYTKCDNNGQRWRVALPKFHSLQCDNIPSLQDGVNCSFSCPAGYYLNMENQQCMGCPAGSYSLGDGVRYDGFSGLPEGFSIENFVDDSAQLFGTSQSYTCPKSSGWVVEDGELRYNPTSCVSRLSISVHLVKDGYVEIFYQLPKNRHSLVSDLVIRNEQCESYGAPEVFKKRRPVDEDISTGNDWHLKRFNVRRGQNLIVWTIVSNKELTTLADVVRVPRIDIIGLPFTPVCTQCPAGSYSNPKSSQCFGCQAGFFSIKGSPSCTACGVNEYSGPKSGKCLTRPTCQTLDFYPVYGKCDDGKLKVHQAKGEPNVCINANQQTPSLSSEPCFKCHAGTKRQEGVCVACAKGEFSDGESCNKCPNSTIPEYGLYYTNWERMPEAMGSGCEYVMAEDLGDCPVKNGWIPYGNRIESSMTRARGVALELSLNVTYGFFDPLRSSDVKLSASDPVARLDFEFELQCRDASCQLYVVLVDLSETEKRDGFKFLEAFSGSQKRQVKSYSIIKKSPVKLVFAFMRSGASRGDDALGDKAVMYALNLTNVADQTKKGNIGGARRCRPCPSIKGSNGECKPCPPGHFIQEKTNECVKCPDGTALNTTSNKLGVESCVKCPENMGSVGQSECGFTGNMDLDVEGKKLHFDLTPLKNHPLTASGIKVFPREGSSYYHSFNISIFNEPVVCQDSYDSGLMDSLGPLGIDFQVSDSRPFFCRATAIPGAKKFNSTNKVSFVSSFIISSKLAVITQNKTYKGFRLEDKQLEYDLSARSSSRPIDVHFFFEPSPSKSSSCPNGTIGVVTTRCEPLVVTSPEVRLSRNCPDGTCDGCLFHVIIESSFACPICDPSDFDEIKGECLEGKQKIHSIPSKHCVLSGMQSRQRVEACSNVNSNVKLLFILAALLILFLVLIIVAFHRRNKTLEYRYMRIVEGKEPDDVNSCGLTSDEEEEEDDKNRTKVFFKKKNQKEEGSVRVSTTRTPKGALLDAETNDFLSDDSS</sequence>
<protein>
    <submittedName>
        <fullName evidence="7">(pine wood nematode) hypothetical protein</fullName>
    </submittedName>
</protein>
<keyword evidence="4" id="KW-1133">Transmembrane helix</keyword>
<dbReference type="OrthoDB" id="439917at2759"/>
<dbReference type="AlphaFoldDB" id="A0A1I7S2Z7"/>
<dbReference type="InterPro" id="IPR056609">
    <property type="entry name" value="Elapor1-like_3rd"/>
</dbReference>
<evidence type="ECO:0000313" key="11">
    <source>
        <dbReference type="WBParaSite" id="BXY_0737700.1"/>
    </source>
</evidence>
<evidence type="ECO:0000313" key="9">
    <source>
        <dbReference type="Proteomes" id="UP000095284"/>
    </source>
</evidence>
<keyword evidence="10" id="KW-1185">Reference proteome</keyword>
<keyword evidence="2" id="KW-1015">Disulfide bond</keyword>
<evidence type="ECO:0000256" key="3">
    <source>
        <dbReference type="SAM" id="MobiDB-lite"/>
    </source>
</evidence>
<dbReference type="PANTHER" id="PTHR22727">
    <property type="entry name" value="PROTEIN CBG13728"/>
    <property type="match status" value="1"/>
</dbReference>